<reference evidence="7 9" key="1">
    <citation type="submission" date="2014-04" db="EMBL/GenBank/DDBJ databases">
        <authorList>
            <person name="Bishop-Lilly K.A."/>
            <person name="Broomall S.M."/>
            <person name="Chain P.S."/>
            <person name="Chertkov O."/>
            <person name="Coyne S.R."/>
            <person name="Daligault H.E."/>
            <person name="Davenport K.W."/>
            <person name="Erkkila T."/>
            <person name="Frey K.G."/>
            <person name="Gibbons H.S."/>
            <person name="Gu W."/>
            <person name="Jaissle J."/>
            <person name="Johnson S.L."/>
            <person name="Koroleva G.I."/>
            <person name="Ladner J.T."/>
            <person name="Lo C.-C."/>
            <person name="Minogue T.D."/>
            <person name="Munk C."/>
            <person name="Palacios G.F."/>
            <person name="Redden C.L."/>
            <person name="Rosenzweig C.N."/>
            <person name="Scholz M.B."/>
            <person name="Teshima H."/>
            <person name="Xu Y."/>
        </authorList>
    </citation>
    <scope>NUCLEOTIDE SEQUENCE [LARGE SCALE GENOMIC DNA]</scope>
    <source>
        <strain evidence="7 9">8244</strain>
    </source>
</reference>
<evidence type="ECO:0000256" key="4">
    <source>
        <dbReference type="ARBA" id="ARBA00022989"/>
    </source>
</evidence>
<dbReference type="PANTHER" id="PTHR30569">
    <property type="entry name" value="CYTOSINE TRANSPORTER CODB"/>
    <property type="match status" value="1"/>
</dbReference>
<dbReference type="PATRIC" id="fig|44252.3.peg.19"/>
<feature type="transmembrane region" description="Helical" evidence="6">
    <location>
        <begin position="346"/>
        <end position="368"/>
    </location>
</feature>
<feature type="transmembrane region" description="Helical" evidence="6">
    <location>
        <begin position="380"/>
        <end position="403"/>
    </location>
</feature>
<accession>A0A090ZPR8</accession>
<dbReference type="InterPro" id="IPR001248">
    <property type="entry name" value="Pur-cyt_permease"/>
</dbReference>
<evidence type="ECO:0000256" key="3">
    <source>
        <dbReference type="ARBA" id="ARBA00022692"/>
    </source>
</evidence>
<dbReference type="RefSeq" id="WP_051985544.1">
    <property type="nucleotide sequence ID" value="NZ_BGML01000001.1"/>
</dbReference>
<feature type="transmembrane region" description="Helical" evidence="6">
    <location>
        <begin position="321"/>
        <end position="340"/>
    </location>
</feature>
<organism evidence="7 9">
    <name type="scientific">Paenibacillus macerans</name>
    <name type="common">Bacillus macerans</name>
    <dbReference type="NCBI Taxonomy" id="44252"/>
    <lineage>
        <taxon>Bacteria</taxon>
        <taxon>Bacillati</taxon>
        <taxon>Bacillota</taxon>
        <taxon>Bacilli</taxon>
        <taxon>Bacillales</taxon>
        <taxon>Paenibacillaceae</taxon>
        <taxon>Paenibacillus</taxon>
    </lineage>
</organism>
<dbReference type="STRING" id="44252.DJ90_1823"/>
<dbReference type="AlphaFoldDB" id="A0A090ZPR8"/>
<comment type="caution">
    <text evidence="7">The sequence shown here is derived from an EMBL/GenBank/DDBJ whole genome shotgun (WGS) entry which is preliminary data.</text>
</comment>
<dbReference type="EMBL" id="JMQA01000001">
    <property type="protein sequence ID" value="KFN12270.1"/>
    <property type="molecule type" value="Genomic_DNA"/>
</dbReference>
<proteinExistence type="inferred from homology"/>
<comment type="similarity">
    <text evidence="2">Belongs to the purine-cytosine permease (2.A.39) family.</text>
</comment>
<feature type="transmembrane region" description="Helical" evidence="6">
    <location>
        <begin position="61"/>
        <end position="82"/>
    </location>
</feature>
<evidence type="ECO:0000256" key="6">
    <source>
        <dbReference type="SAM" id="Phobius"/>
    </source>
</evidence>
<feature type="transmembrane region" description="Helical" evidence="6">
    <location>
        <begin position="29"/>
        <end position="49"/>
    </location>
</feature>
<feature type="transmembrane region" description="Helical" evidence="6">
    <location>
        <begin position="241"/>
        <end position="267"/>
    </location>
</feature>
<feature type="transmembrane region" description="Helical" evidence="6">
    <location>
        <begin position="409"/>
        <end position="429"/>
    </location>
</feature>
<dbReference type="InterPro" id="IPR030191">
    <property type="entry name" value="CodB"/>
</dbReference>
<dbReference type="Gene3D" id="1.10.4160.10">
    <property type="entry name" value="Hydantoin permease"/>
    <property type="match status" value="1"/>
</dbReference>
<dbReference type="EMBL" id="WNZZ01000009">
    <property type="protein sequence ID" value="MUG23528.1"/>
    <property type="molecule type" value="Genomic_DNA"/>
</dbReference>
<name>A0A090ZPR8_PAEMA</name>
<dbReference type="GeneID" id="77008073"/>
<keyword evidence="5 6" id="KW-0472">Membrane</keyword>
<keyword evidence="4 6" id="KW-1133">Transmembrane helix</keyword>
<dbReference type="OrthoDB" id="9787279at2"/>
<dbReference type="GO" id="GO:0005886">
    <property type="term" value="C:plasma membrane"/>
    <property type="evidence" value="ECO:0007669"/>
    <property type="project" value="TreeGrafter"/>
</dbReference>
<feature type="transmembrane region" description="Helical" evidence="6">
    <location>
        <begin position="103"/>
        <end position="124"/>
    </location>
</feature>
<evidence type="ECO:0000256" key="1">
    <source>
        <dbReference type="ARBA" id="ARBA00004141"/>
    </source>
</evidence>
<comment type="subcellular location">
    <subcellularLocation>
        <location evidence="1">Membrane</location>
        <topology evidence="1">Multi-pass membrane protein</topology>
    </subcellularLocation>
</comment>
<keyword evidence="9" id="KW-1185">Reference proteome</keyword>
<reference evidence="8 10" key="2">
    <citation type="submission" date="2019-11" db="EMBL/GenBank/DDBJ databases">
        <title>Draft genome sequences of five Paenibacillus species of dairy origin.</title>
        <authorList>
            <person name="Olajide A.M."/>
            <person name="Chen S."/>
            <person name="Lapointe G."/>
        </authorList>
    </citation>
    <scope>NUCLEOTIDE SEQUENCE [LARGE SCALE GENOMIC DNA]</scope>
    <source>
        <strain evidence="8 10">3CT49</strain>
    </source>
</reference>
<evidence type="ECO:0000313" key="7">
    <source>
        <dbReference type="EMBL" id="KFN12270.1"/>
    </source>
</evidence>
<dbReference type="CDD" id="cd11484">
    <property type="entry name" value="SLC-NCS1sbd_CobB-like"/>
    <property type="match status" value="1"/>
</dbReference>
<feature type="transmembrane region" description="Helical" evidence="6">
    <location>
        <begin position="144"/>
        <end position="161"/>
    </location>
</feature>
<dbReference type="HOGENOM" id="CLU_035711_0_0_9"/>
<protein>
    <submittedName>
        <fullName evidence="8">Cytosine permease</fullName>
    </submittedName>
    <submittedName>
        <fullName evidence="7">Permease for cytosine/purine, uracil, thiamine, allantoin family protein</fullName>
    </submittedName>
</protein>
<feature type="transmembrane region" description="Helical" evidence="6">
    <location>
        <begin position="279"/>
        <end position="300"/>
    </location>
</feature>
<dbReference type="GO" id="GO:0015209">
    <property type="term" value="F:cytosine transmembrane transporter activity"/>
    <property type="evidence" value="ECO:0007669"/>
    <property type="project" value="InterPro"/>
</dbReference>
<dbReference type="Pfam" id="PF02133">
    <property type="entry name" value="Transp_cyt_pur"/>
    <property type="match status" value="1"/>
</dbReference>
<feature type="transmembrane region" description="Helical" evidence="6">
    <location>
        <begin position="207"/>
        <end position="229"/>
    </location>
</feature>
<evidence type="ECO:0000313" key="10">
    <source>
        <dbReference type="Proteomes" id="UP000442469"/>
    </source>
</evidence>
<evidence type="ECO:0000313" key="8">
    <source>
        <dbReference type="EMBL" id="MUG23528.1"/>
    </source>
</evidence>
<gene>
    <name evidence="7" type="ORF">DJ90_1823</name>
    <name evidence="8" type="ORF">GNQ08_14085</name>
</gene>
<evidence type="ECO:0000256" key="5">
    <source>
        <dbReference type="ARBA" id="ARBA00023136"/>
    </source>
</evidence>
<feature type="transmembrane region" description="Helical" evidence="6">
    <location>
        <begin position="166"/>
        <end position="187"/>
    </location>
</feature>
<dbReference type="Proteomes" id="UP000442469">
    <property type="component" value="Unassembled WGS sequence"/>
</dbReference>
<dbReference type="Proteomes" id="UP000029278">
    <property type="component" value="Unassembled WGS sequence"/>
</dbReference>
<evidence type="ECO:0000313" key="9">
    <source>
        <dbReference type="Proteomes" id="UP000029278"/>
    </source>
</evidence>
<keyword evidence="3 6" id="KW-0812">Transmembrane</keyword>
<evidence type="ECO:0000256" key="2">
    <source>
        <dbReference type="ARBA" id="ARBA00008974"/>
    </source>
</evidence>
<dbReference type="PANTHER" id="PTHR30569:SF0">
    <property type="entry name" value="CYTOSINE PERMEASE"/>
    <property type="match status" value="1"/>
</dbReference>
<sequence>MSTAPQQTKPVTLDDYAIQAVPQSERKGLLNVAFTSCGWIISLSTIFVGGSLAAGMTFGKAILAGLLGMLILAVYGFFQGWMGAKYGVSTTVLARQAFGRTGASLFGILLSLTMGIGWFGWQVAFFGSTIEQMFPGYWFADPNVAIIWGGALMMLTALIGYKGITYLSFVAVPMVVVLSIWGIWVAADQTGGFANLFAAQPTGDLMSLFAGVTLVVGNAALGAVVFPDVTRYGKTPFSGGFGAAAGYFIGGIFSVIAGAAMTFAAQIPEFGSTPNIPAVMAKLGMGFFAFLILVFAQWSNNDNNLYTGALGLRNVVRLPKYILVIVMGALGIVIALTGYQDHFVPFLNFLGVYVPPIAGVMIADHWFVRRGKYAFGQGTEYAAINAAAILAVIAAGLIASHIAWGISPINSTILGLIIYPIITGVLRALRIPFELGKSTEDSTGY</sequence>